<dbReference type="PANTHER" id="PTHR35569">
    <property type="entry name" value="CYANAMIDE HYDRATASE DDI2-RELATED"/>
    <property type="match status" value="1"/>
</dbReference>
<sequence length="252" mass="26924">MTAAAHREPPSTCAWAEATGGALDPLQRRRVLLAIARGYLDVGVGLARRPLRRPIPVVIPSAPDSKLAREAESAAREQGAALAGHGYRTWLLGHALACQDGHDLDPELFYVASLLHDAGIVRVVTGEDFTIRSARVVSEVVARVRPDDSSLATSLGDSVVAHATPGLRADIDPIGFYVQVGAMADLAGLRRWDLPRGYTGSAYGAHPANDVFGVVAAAITAEARAVPRGRFAMLRRSGMTLMVRFSPNRQFE</sequence>
<proteinExistence type="predicted"/>
<dbReference type="PANTHER" id="PTHR35569:SF1">
    <property type="entry name" value="CYANAMIDE HYDRATASE DDI2-RELATED"/>
    <property type="match status" value="1"/>
</dbReference>
<dbReference type="OrthoDB" id="8478129at2"/>
<evidence type="ECO:0000313" key="1">
    <source>
        <dbReference type="EMBL" id="PXX00882.1"/>
    </source>
</evidence>
<reference evidence="1 2" key="2">
    <citation type="submission" date="2018-06" db="EMBL/GenBank/DDBJ databases">
        <title>Sequencing of bacterial isolates from soil warming experiment in Harvard Forest, Massachusetts, USA.</title>
        <authorList>
            <person name="Deangelis K.PhD."/>
        </authorList>
    </citation>
    <scope>NUCLEOTIDE SEQUENCE [LARGE SCALE GENOMIC DNA]</scope>
    <source>
        <strain evidence="1 2">GAS496</strain>
    </source>
</reference>
<dbReference type="SUPFAM" id="SSF109604">
    <property type="entry name" value="HD-domain/PDEase-like"/>
    <property type="match status" value="1"/>
</dbReference>
<dbReference type="RefSeq" id="WP_110319615.1">
    <property type="nucleotide sequence ID" value="NZ_QJJU01000031.1"/>
</dbReference>
<gene>
    <name evidence="1" type="ORF">C8E89_13124</name>
</gene>
<organism evidence="1 2">
    <name type="scientific">Mycolicibacterium moriokaense</name>
    <dbReference type="NCBI Taxonomy" id="39691"/>
    <lineage>
        <taxon>Bacteria</taxon>
        <taxon>Bacillati</taxon>
        <taxon>Actinomycetota</taxon>
        <taxon>Actinomycetes</taxon>
        <taxon>Mycobacteriales</taxon>
        <taxon>Mycobacteriaceae</taxon>
        <taxon>Mycolicibacterium</taxon>
    </lineage>
</organism>
<name>A0A318H7D7_9MYCO</name>
<reference evidence="2" key="1">
    <citation type="submission" date="2018-05" db="EMBL/GenBank/DDBJ databases">
        <authorList>
            <person name="Deangelis K."/>
            <person name="Huntemann M."/>
            <person name="Clum A."/>
            <person name="Pillay M."/>
            <person name="Palaniappan K."/>
            <person name="Varghese N."/>
            <person name="Mikhailova N."/>
            <person name="Stamatis D."/>
            <person name="Reddy T."/>
            <person name="Daum C."/>
            <person name="Shapiro N."/>
            <person name="Ivanova N."/>
            <person name="Kyrpides N."/>
            <person name="Woyke T."/>
        </authorList>
    </citation>
    <scope>NUCLEOTIDE SEQUENCE [LARGE SCALE GENOMIC DNA]</scope>
    <source>
        <strain evidence="2">GAS496</strain>
    </source>
</reference>
<protein>
    <recommendedName>
        <fullName evidence="3">HD domain-containing protein</fullName>
    </recommendedName>
</protein>
<evidence type="ECO:0000313" key="2">
    <source>
        <dbReference type="Proteomes" id="UP000247781"/>
    </source>
</evidence>
<evidence type="ECO:0008006" key="3">
    <source>
        <dbReference type="Google" id="ProtNLM"/>
    </source>
</evidence>
<dbReference type="EMBL" id="QJJU01000031">
    <property type="protein sequence ID" value="PXX00882.1"/>
    <property type="molecule type" value="Genomic_DNA"/>
</dbReference>
<dbReference type="AlphaFoldDB" id="A0A318H7D7"/>
<keyword evidence="2" id="KW-1185">Reference proteome</keyword>
<accession>A0A318H7D7</accession>
<dbReference type="Proteomes" id="UP000247781">
    <property type="component" value="Unassembled WGS sequence"/>
</dbReference>
<comment type="caution">
    <text evidence="1">The sequence shown here is derived from an EMBL/GenBank/DDBJ whole genome shotgun (WGS) entry which is preliminary data.</text>
</comment>